<feature type="region of interest" description="Disordered" evidence="7">
    <location>
        <begin position="115"/>
        <end position="180"/>
    </location>
</feature>
<dbReference type="SMART" id="SM01336">
    <property type="entry name" value="zf-PARP"/>
    <property type="match status" value="1"/>
</dbReference>
<feature type="compositionally biased region" description="Acidic residues" evidence="7">
    <location>
        <begin position="425"/>
        <end position="460"/>
    </location>
</feature>
<keyword evidence="4" id="KW-0863">Zinc-finger</keyword>
<dbReference type="Proteomes" id="UP000218231">
    <property type="component" value="Unassembled WGS sequence"/>
</dbReference>
<dbReference type="InterPro" id="IPR012308">
    <property type="entry name" value="DNA_ligase_ATP-dep_N"/>
</dbReference>
<dbReference type="OrthoDB" id="206088at2759"/>
<feature type="region of interest" description="Disordered" evidence="7">
    <location>
        <begin position="365"/>
        <end position="566"/>
    </location>
</feature>
<dbReference type="InterPro" id="IPR036957">
    <property type="entry name" value="Znf_PARP_sf"/>
</dbReference>
<dbReference type="PANTHER" id="PTHR45674">
    <property type="entry name" value="DNA LIGASE 1/3 FAMILY MEMBER"/>
    <property type="match status" value="1"/>
</dbReference>
<evidence type="ECO:0000259" key="8">
    <source>
        <dbReference type="PROSITE" id="PS50064"/>
    </source>
</evidence>
<evidence type="ECO:0000256" key="7">
    <source>
        <dbReference type="SAM" id="MobiDB-lite"/>
    </source>
</evidence>
<keyword evidence="3" id="KW-0479">Metal-binding</keyword>
<organism evidence="9 10">
    <name type="scientific">Diploscapter pachys</name>
    <dbReference type="NCBI Taxonomy" id="2018661"/>
    <lineage>
        <taxon>Eukaryota</taxon>
        <taxon>Metazoa</taxon>
        <taxon>Ecdysozoa</taxon>
        <taxon>Nematoda</taxon>
        <taxon>Chromadorea</taxon>
        <taxon>Rhabditida</taxon>
        <taxon>Rhabditina</taxon>
        <taxon>Rhabditomorpha</taxon>
        <taxon>Rhabditoidea</taxon>
        <taxon>Rhabditidae</taxon>
        <taxon>Diploscapter</taxon>
    </lineage>
</organism>
<dbReference type="GO" id="GO:0006281">
    <property type="term" value="P:DNA repair"/>
    <property type="evidence" value="ECO:0007669"/>
    <property type="project" value="InterPro"/>
</dbReference>
<comment type="caution">
    <text evidence="9">The sequence shown here is derived from an EMBL/GenBank/DDBJ whole genome shotgun (WGS) entry which is preliminary data.</text>
</comment>
<keyword evidence="6" id="KW-0539">Nucleus</keyword>
<dbReference type="SUPFAM" id="SSF117018">
    <property type="entry name" value="ATP-dependent DNA ligase DNA-binding domain"/>
    <property type="match status" value="1"/>
</dbReference>
<dbReference type="Pfam" id="PF10283">
    <property type="entry name" value="zf-CCHH"/>
    <property type="match status" value="1"/>
</dbReference>
<keyword evidence="2" id="KW-0436">Ligase</keyword>
<evidence type="ECO:0000313" key="9">
    <source>
        <dbReference type="EMBL" id="PAV65280.1"/>
    </source>
</evidence>
<dbReference type="GO" id="GO:0006310">
    <property type="term" value="P:DNA recombination"/>
    <property type="evidence" value="ECO:0007669"/>
    <property type="project" value="InterPro"/>
</dbReference>
<evidence type="ECO:0000256" key="6">
    <source>
        <dbReference type="ARBA" id="ARBA00023242"/>
    </source>
</evidence>
<feature type="compositionally biased region" description="Basic and acidic residues" evidence="7">
    <location>
        <begin position="513"/>
        <end position="549"/>
    </location>
</feature>
<keyword evidence="5" id="KW-0862">Zinc</keyword>
<dbReference type="Pfam" id="PF04675">
    <property type="entry name" value="DNA_ligase_A_N"/>
    <property type="match status" value="1"/>
</dbReference>
<dbReference type="AlphaFoldDB" id="A0A2A2JUL1"/>
<feature type="compositionally biased region" description="Acidic residues" evidence="7">
    <location>
        <begin position="168"/>
        <end position="180"/>
    </location>
</feature>
<evidence type="ECO:0000256" key="1">
    <source>
        <dbReference type="ARBA" id="ARBA00004123"/>
    </source>
</evidence>
<evidence type="ECO:0000256" key="3">
    <source>
        <dbReference type="ARBA" id="ARBA00022723"/>
    </source>
</evidence>
<protein>
    <recommendedName>
        <fullName evidence="8">PARP-type domain-containing protein</fullName>
    </recommendedName>
</protein>
<feature type="compositionally biased region" description="Acidic residues" evidence="7">
    <location>
        <begin position="467"/>
        <end position="485"/>
    </location>
</feature>
<comment type="subcellular location">
    <subcellularLocation>
        <location evidence="1">Nucleus</location>
    </subcellularLocation>
</comment>
<dbReference type="SUPFAM" id="SSF57716">
    <property type="entry name" value="Glucocorticoid receptor-like (DNA-binding domain)"/>
    <property type="match status" value="1"/>
</dbReference>
<dbReference type="GO" id="GO:0005739">
    <property type="term" value="C:mitochondrion"/>
    <property type="evidence" value="ECO:0007669"/>
    <property type="project" value="TreeGrafter"/>
</dbReference>
<feature type="compositionally biased region" description="Basic and acidic residues" evidence="7">
    <location>
        <begin position="365"/>
        <end position="377"/>
    </location>
</feature>
<name>A0A2A2JUL1_9BILA</name>
<proteinExistence type="predicted"/>
<gene>
    <name evidence="9" type="ORF">WR25_13023</name>
</gene>
<dbReference type="GO" id="GO:0003910">
    <property type="term" value="F:DNA ligase (ATP) activity"/>
    <property type="evidence" value="ECO:0007669"/>
    <property type="project" value="InterPro"/>
</dbReference>
<dbReference type="PROSITE" id="PS50064">
    <property type="entry name" value="ZF_PARP_2"/>
    <property type="match status" value="1"/>
</dbReference>
<feature type="domain" description="PARP-type" evidence="8">
    <location>
        <begin position="19"/>
        <end position="110"/>
    </location>
</feature>
<feature type="compositionally biased region" description="Basic and acidic residues" evidence="7">
    <location>
        <begin position="408"/>
        <end position="424"/>
    </location>
</feature>
<feature type="compositionally biased region" description="Basic and acidic residues" evidence="7">
    <location>
        <begin position="145"/>
        <end position="167"/>
    </location>
</feature>
<keyword evidence="10" id="KW-1185">Reference proteome</keyword>
<accession>A0A2A2JUL1</accession>
<feature type="compositionally biased region" description="Low complexity" evidence="7">
    <location>
        <begin position="495"/>
        <end position="509"/>
    </location>
</feature>
<evidence type="ECO:0000256" key="2">
    <source>
        <dbReference type="ARBA" id="ARBA00022598"/>
    </source>
</evidence>
<dbReference type="Gene3D" id="3.30.1740.10">
    <property type="entry name" value="Zinc finger, PARP-type"/>
    <property type="match status" value="1"/>
</dbReference>
<dbReference type="InterPro" id="IPR019406">
    <property type="entry name" value="APLF_PBZ"/>
</dbReference>
<dbReference type="GO" id="GO:0008270">
    <property type="term" value="F:zinc ion binding"/>
    <property type="evidence" value="ECO:0007669"/>
    <property type="project" value="UniProtKB-KW"/>
</dbReference>
<dbReference type="PANTHER" id="PTHR45674:SF3">
    <property type="entry name" value="PARP-TYPE DOMAIN-CONTAINING PROTEIN"/>
    <property type="match status" value="1"/>
</dbReference>
<evidence type="ECO:0000256" key="5">
    <source>
        <dbReference type="ARBA" id="ARBA00022833"/>
    </source>
</evidence>
<dbReference type="STRING" id="2018661.A0A2A2JUL1"/>
<dbReference type="GO" id="GO:0003677">
    <property type="term" value="F:DNA binding"/>
    <property type="evidence" value="ECO:0007669"/>
    <property type="project" value="InterPro"/>
</dbReference>
<dbReference type="InterPro" id="IPR036599">
    <property type="entry name" value="DNA_ligase_N_sf"/>
</dbReference>
<dbReference type="EMBL" id="LIAE01010213">
    <property type="protein sequence ID" value="PAV65280.1"/>
    <property type="molecule type" value="Genomic_DNA"/>
</dbReference>
<dbReference type="GO" id="GO:0005634">
    <property type="term" value="C:nucleus"/>
    <property type="evidence" value="ECO:0007669"/>
    <property type="project" value="UniProtKB-SubCell"/>
</dbReference>
<evidence type="ECO:0000313" key="10">
    <source>
        <dbReference type="Proteomes" id="UP000218231"/>
    </source>
</evidence>
<reference evidence="9 10" key="1">
    <citation type="journal article" date="2017" name="Curr. Biol.">
        <title>Genome architecture and evolution of a unichromosomal asexual nematode.</title>
        <authorList>
            <person name="Fradin H."/>
            <person name="Zegar C."/>
            <person name="Gutwein M."/>
            <person name="Lucas J."/>
            <person name="Kovtun M."/>
            <person name="Corcoran D."/>
            <person name="Baugh L.R."/>
            <person name="Kiontke K."/>
            <person name="Gunsalus K."/>
            <person name="Fitch D.H."/>
            <person name="Piano F."/>
        </authorList>
    </citation>
    <scope>NUCLEOTIDE SEQUENCE [LARGE SCALE GENOMIC DNA]</scope>
    <source>
        <strain evidence="9">PF1309</strain>
    </source>
</reference>
<feature type="compositionally biased region" description="Acidic residues" evidence="7">
    <location>
        <begin position="134"/>
        <end position="144"/>
    </location>
</feature>
<evidence type="ECO:0000256" key="4">
    <source>
        <dbReference type="ARBA" id="ARBA00022771"/>
    </source>
</evidence>
<dbReference type="Gene3D" id="1.10.3260.10">
    <property type="entry name" value="DNA ligase, ATP-dependent, N-terminal domain"/>
    <property type="match status" value="1"/>
</dbReference>
<sequence length="566" mass="65255">MPENESKTRFAVDVSKRASKCQKCKNHIDKGSLRLCKIIPNFFVAQSRGKDDDREIPDMKQYHHVNCMFEVLHKSRITTKVIDSTDDLEGWDDIDEEQQEEVLGFLKELQEHRKKLAEDQGKKKTPAKRKQKEEEEDDEDEEGEGSQKTKKEKEPKAKKAKKEKSPEPEEEEEKKEDENIEEYKDNGFKAFCSLCDEIGAADDEKKKANVIKKLINKEGYKGDLSMIFLMLLTARDEEGSQEMDEKKIIHHFSKVCEWDEAELLDKLDGEKDSAQVIIDQLDADGIEPSKLEKWSVHKVKRWLDKLKDVKEDEAVQKLLNFTIKRVTSKELFYLIRLIVGDLRIGTTEQVVLGALGEAAVKEKKKGTDLETIIAEHRPKPKKLAKKESTDDETDENRHPQKQRGKSSQKKDKAPLKNKKAKYDSDSEDEEEEESESEESEEEEESEISDLSEEDESELDSDLMKTDSDEDQDDSSEEGEDDDDDGSNNRRVQKPSTSSGRRTGRSTRSTRSSKKPDARLPCKYGDKCYRKNPEHKKEFWHPGEDKKDQNAGKGKSKTNKDEEEEEE</sequence>
<dbReference type="InterPro" id="IPR050191">
    <property type="entry name" value="ATP-dep_DNA_ligase"/>
</dbReference>
<dbReference type="GO" id="GO:0006273">
    <property type="term" value="P:lagging strand elongation"/>
    <property type="evidence" value="ECO:0007669"/>
    <property type="project" value="TreeGrafter"/>
</dbReference>
<dbReference type="InterPro" id="IPR001510">
    <property type="entry name" value="Znf_PARP"/>
</dbReference>
<dbReference type="Pfam" id="PF00645">
    <property type="entry name" value="zf-PARP"/>
    <property type="match status" value="1"/>
</dbReference>